<evidence type="ECO:0000313" key="3">
    <source>
        <dbReference type="Proteomes" id="UP000245582"/>
    </source>
</evidence>
<feature type="transmembrane region" description="Helical" evidence="1">
    <location>
        <begin position="358"/>
        <end position="380"/>
    </location>
</feature>
<dbReference type="Proteomes" id="UP000245582">
    <property type="component" value="Unassembled WGS sequence"/>
</dbReference>
<feature type="transmembrane region" description="Helical" evidence="1">
    <location>
        <begin position="320"/>
        <end position="346"/>
    </location>
</feature>
<gene>
    <name evidence="2" type="ORF">CWE05_09905</name>
</gene>
<feature type="transmembrane region" description="Helical" evidence="1">
    <location>
        <begin position="21"/>
        <end position="41"/>
    </location>
</feature>
<name>A0A2U2RQM1_BIFLN</name>
<proteinExistence type="predicted"/>
<feature type="transmembrane region" description="Helical" evidence="1">
    <location>
        <begin position="243"/>
        <end position="264"/>
    </location>
</feature>
<organism evidence="2 3">
    <name type="scientific">Bifidobacterium longum</name>
    <dbReference type="NCBI Taxonomy" id="216816"/>
    <lineage>
        <taxon>Bacteria</taxon>
        <taxon>Bacillati</taxon>
        <taxon>Actinomycetota</taxon>
        <taxon>Actinomycetes</taxon>
        <taxon>Bifidobacteriales</taxon>
        <taxon>Bifidobacteriaceae</taxon>
        <taxon>Bifidobacterium</taxon>
    </lineage>
</organism>
<keyword evidence="1" id="KW-1133">Transmembrane helix</keyword>
<comment type="caution">
    <text evidence="2">The sequence shown here is derived from an EMBL/GenBank/DDBJ whole genome shotgun (WGS) entry which is preliminary data.</text>
</comment>
<dbReference type="RefSeq" id="WP_109088054.1">
    <property type="nucleotide sequence ID" value="NZ_PHUM01000015.1"/>
</dbReference>
<reference evidence="2 3" key="1">
    <citation type="submission" date="2017-11" db="EMBL/GenBank/DDBJ databases">
        <title>Draft genome sequence of Bifidobacterium longum UMA026, isolated from Holstein dairy cow feces.</title>
        <authorList>
            <person name="Albert K."/>
            <person name="Sela D.A."/>
        </authorList>
    </citation>
    <scope>NUCLEOTIDE SEQUENCE [LARGE SCALE GENOMIC DNA]</scope>
    <source>
        <strain evidence="2 3">UMA026</strain>
    </source>
</reference>
<feature type="transmembrane region" description="Helical" evidence="1">
    <location>
        <begin position="116"/>
        <end position="137"/>
    </location>
</feature>
<accession>A0A2U2RQM1</accession>
<feature type="transmembrane region" description="Helical" evidence="1">
    <location>
        <begin position="392"/>
        <end position="409"/>
    </location>
</feature>
<sequence length="456" mass="50883">MGSFGKKNVFRFPEEGVIRCILLLGCCLFYLYIAFHMGVGAQTGGPDERMRSLIPQCIVSGHILPSGYDGCAIYDIGYWSYAFYPQLLGAYVSASFMKVAQILGLGVALTYPFGRLASVLFGLVTLFFVSQTVSLALDKSKYKGVAACGSVVILGFWPQFAFLCSYMNNEIVALSGVAILMYSMVYGGKRGWDLKSVLCLSAGIVACGLGYLNSYGFVLISVLFFIITVLSQYRENRKESWKLIFIAGGISAILVLPFFSLNLYRYHDLLGMNVFHERQLQWMQDTGSASPQHPWTEGLVSLLLRSNFVMDTFQSFVGNFGYMAIPIPFIFCLFFFGSLLTSFGMAVPAICEAMKKTYWRLFGMGVLIACAITIFLFLYYAVCVDYQPQGRYVIYLLIPMVIVSSIGVEKGLPVEKRYVRVAFYIFCLFYAFVTIWEFKSVIAIYGWNGVSASALV</sequence>
<evidence type="ECO:0008006" key="4">
    <source>
        <dbReference type="Google" id="ProtNLM"/>
    </source>
</evidence>
<keyword evidence="1" id="KW-0812">Transmembrane</keyword>
<keyword evidence="1" id="KW-0472">Membrane</keyword>
<evidence type="ECO:0000313" key="2">
    <source>
        <dbReference type="EMBL" id="PWH08150.1"/>
    </source>
</evidence>
<feature type="transmembrane region" description="Helical" evidence="1">
    <location>
        <begin position="200"/>
        <end position="231"/>
    </location>
</feature>
<feature type="transmembrane region" description="Helical" evidence="1">
    <location>
        <begin position="171"/>
        <end position="188"/>
    </location>
</feature>
<dbReference type="EMBL" id="PHUM01000015">
    <property type="protein sequence ID" value="PWH08150.1"/>
    <property type="molecule type" value="Genomic_DNA"/>
</dbReference>
<protein>
    <recommendedName>
        <fullName evidence="4">Glycosyltransferase RgtA/B/C/D-like domain-containing protein</fullName>
    </recommendedName>
</protein>
<feature type="transmembrane region" description="Helical" evidence="1">
    <location>
        <begin position="421"/>
        <end position="447"/>
    </location>
</feature>
<feature type="transmembrane region" description="Helical" evidence="1">
    <location>
        <begin position="143"/>
        <end position="164"/>
    </location>
</feature>
<evidence type="ECO:0000256" key="1">
    <source>
        <dbReference type="SAM" id="Phobius"/>
    </source>
</evidence>
<dbReference type="AlphaFoldDB" id="A0A2U2RQM1"/>
<feature type="transmembrane region" description="Helical" evidence="1">
    <location>
        <begin position="88"/>
        <end position="109"/>
    </location>
</feature>